<sequence>MRSLLYWNPQLTMGPDGEAITTFYTSGQQGRYLIVVQDITADGRFTSSQQGITIGNEMK</sequence>
<keyword evidence="2" id="KW-1185">Reference proteome</keyword>
<accession>A0ABW5M082</accession>
<dbReference type="Proteomes" id="UP001597469">
    <property type="component" value="Unassembled WGS sequence"/>
</dbReference>
<evidence type="ECO:0000313" key="2">
    <source>
        <dbReference type="Proteomes" id="UP001597469"/>
    </source>
</evidence>
<organism evidence="1 2">
    <name type="scientific">Spirosoma soli</name>
    <dbReference type="NCBI Taxonomy" id="1770529"/>
    <lineage>
        <taxon>Bacteria</taxon>
        <taxon>Pseudomonadati</taxon>
        <taxon>Bacteroidota</taxon>
        <taxon>Cytophagia</taxon>
        <taxon>Cytophagales</taxon>
        <taxon>Cytophagaceae</taxon>
        <taxon>Spirosoma</taxon>
    </lineage>
</organism>
<name>A0ABW5M082_9BACT</name>
<reference evidence="2" key="1">
    <citation type="journal article" date="2019" name="Int. J. Syst. Evol. Microbiol.">
        <title>The Global Catalogue of Microorganisms (GCM) 10K type strain sequencing project: providing services to taxonomists for standard genome sequencing and annotation.</title>
        <authorList>
            <consortium name="The Broad Institute Genomics Platform"/>
            <consortium name="The Broad Institute Genome Sequencing Center for Infectious Disease"/>
            <person name="Wu L."/>
            <person name="Ma J."/>
        </authorList>
    </citation>
    <scope>NUCLEOTIDE SEQUENCE [LARGE SCALE GENOMIC DNA]</scope>
    <source>
        <strain evidence="2">KCTC 42805</strain>
    </source>
</reference>
<proteinExistence type="predicted"/>
<protein>
    <submittedName>
        <fullName evidence="1">Uncharacterized protein</fullName>
    </submittedName>
</protein>
<evidence type="ECO:0000313" key="1">
    <source>
        <dbReference type="EMBL" id="MFD2569972.1"/>
    </source>
</evidence>
<gene>
    <name evidence="1" type="ORF">ACFSUS_04960</name>
</gene>
<dbReference type="EMBL" id="JBHULN010000002">
    <property type="protein sequence ID" value="MFD2569972.1"/>
    <property type="molecule type" value="Genomic_DNA"/>
</dbReference>
<comment type="caution">
    <text evidence="1">The sequence shown here is derived from an EMBL/GenBank/DDBJ whole genome shotgun (WGS) entry which is preliminary data.</text>
</comment>